<dbReference type="AlphaFoldDB" id="A0A6A6PP15"/>
<dbReference type="InterPro" id="IPR007219">
    <property type="entry name" value="XnlR_reg_dom"/>
</dbReference>
<evidence type="ECO:0000256" key="8">
    <source>
        <dbReference type="SAM" id="MobiDB-lite"/>
    </source>
</evidence>
<dbReference type="GeneID" id="54472426"/>
<dbReference type="PROSITE" id="PS00463">
    <property type="entry name" value="ZN2_CY6_FUNGAL_1"/>
    <property type="match status" value="1"/>
</dbReference>
<dbReference type="GO" id="GO:0005634">
    <property type="term" value="C:nucleus"/>
    <property type="evidence" value="ECO:0007669"/>
    <property type="project" value="UniProtKB-SubCell"/>
</dbReference>
<dbReference type="GO" id="GO:0000981">
    <property type="term" value="F:DNA-binding transcription factor activity, RNA polymerase II-specific"/>
    <property type="evidence" value="ECO:0007669"/>
    <property type="project" value="InterPro"/>
</dbReference>
<keyword evidence="5" id="KW-0238">DNA-binding</keyword>
<evidence type="ECO:0000256" key="4">
    <source>
        <dbReference type="ARBA" id="ARBA00023015"/>
    </source>
</evidence>
<evidence type="ECO:0000259" key="9">
    <source>
        <dbReference type="PROSITE" id="PS50048"/>
    </source>
</evidence>
<evidence type="ECO:0000256" key="3">
    <source>
        <dbReference type="ARBA" id="ARBA00022833"/>
    </source>
</evidence>
<dbReference type="GO" id="GO:0001216">
    <property type="term" value="F:DNA-binding transcription activator activity"/>
    <property type="evidence" value="ECO:0007669"/>
    <property type="project" value="UniProtKB-ARBA"/>
</dbReference>
<dbReference type="Pfam" id="PF00172">
    <property type="entry name" value="Zn_clus"/>
    <property type="match status" value="1"/>
</dbReference>
<dbReference type="InterPro" id="IPR036864">
    <property type="entry name" value="Zn2-C6_fun-type_DNA-bd_sf"/>
</dbReference>
<organism evidence="10 11">
    <name type="scientific">Neohortaea acidophila</name>
    <dbReference type="NCBI Taxonomy" id="245834"/>
    <lineage>
        <taxon>Eukaryota</taxon>
        <taxon>Fungi</taxon>
        <taxon>Dikarya</taxon>
        <taxon>Ascomycota</taxon>
        <taxon>Pezizomycotina</taxon>
        <taxon>Dothideomycetes</taxon>
        <taxon>Dothideomycetidae</taxon>
        <taxon>Mycosphaerellales</taxon>
        <taxon>Teratosphaeriaceae</taxon>
        <taxon>Neohortaea</taxon>
    </lineage>
</organism>
<comment type="subcellular location">
    <subcellularLocation>
        <location evidence="1">Nucleus</location>
    </subcellularLocation>
</comment>
<dbReference type="GO" id="GO:0000976">
    <property type="term" value="F:transcription cis-regulatory region binding"/>
    <property type="evidence" value="ECO:0007669"/>
    <property type="project" value="TreeGrafter"/>
</dbReference>
<reference evidence="10" key="1">
    <citation type="journal article" date="2020" name="Stud. Mycol.">
        <title>101 Dothideomycetes genomes: a test case for predicting lifestyles and emergence of pathogens.</title>
        <authorList>
            <person name="Haridas S."/>
            <person name="Albert R."/>
            <person name="Binder M."/>
            <person name="Bloem J."/>
            <person name="Labutti K."/>
            <person name="Salamov A."/>
            <person name="Andreopoulos B."/>
            <person name="Baker S."/>
            <person name="Barry K."/>
            <person name="Bills G."/>
            <person name="Bluhm B."/>
            <person name="Cannon C."/>
            <person name="Castanera R."/>
            <person name="Culley D."/>
            <person name="Daum C."/>
            <person name="Ezra D."/>
            <person name="Gonzalez J."/>
            <person name="Henrissat B."/>
            <person name="Kuo A."/>
            <person name="Liang C."/>
            <person name="Lipzen A."/>
            <person name="Lutzoni F."/>
            <person name="Magnuson J."/>
            <person name="Mondo S."/>
            <person name="Nolan M."/>
            <person name="Ohm R."/>
            <person name="Pangilinan J."/>
            <person name="Park H.-J."/>
            <person name="Ramirez L."/>
            <person name="Alfaro M."/>
            <person name="Sun H."/>
            <person name="Tritt A."/>
            <person name="Yoshinaga Y."/>
            <person name="Zwiers L.-H."/>
            <person name="Turgeon B."/>
            <person name="Goodwin S."/>
            <person name="Spatafora J."/>
            <person name="Crous P."/>
            <person name="Grigoriev I."/>
        </authorList>
    </citation>
    <scope>NUCLEOTIDE SEQUENCE</scope>
    <source>
        <strain evidence="10">CBS 113389</strain>
    </source>
</reference>
<dbReference type="CDD" id="cd00067">
    <property type="entry name" value="GAL4"/>
    <property type="match status" value="1"/>
</dbReference>
<sequence length="733" mass="80570">MSWSSGTSFDPPGAAAAALHSPAQASLNGAASPDDEASGRKRKRASIGTPNGEDSPASKARHQPGVKRACNDCRQQKLRCNVDPGPPYKPCSRCVKHGLDCSIDSDFKRLGKRAQHEEMVRELDLVKDRLARYEALGMFLPNDGKTGSNYSGSYATSPVVGHAPVAQMAGPPPLLGPSEAAASRSLLDLSQGFREMPPTSYPSITAGTSTRTLGPVTLTDEQVSELFSIFFNAYHQFIPILSPETPYSEYYKQHPLLHWTILAIASRRYDTKPGLLMELQRPLEEMLWTTISGIPQTYHVVKAIALLCTWPLPNSSTSGEPTMMLVGVMFQLAMQHGLHRPSHANDFSRFKVELRDEEVTDRLHTWATVNIVAQNVATGQGQPPLSRWAWYTYGLHLDQMKSELHTRCQVEKFCDTVTRTLYTMQRDHIVEVDQAQRGLQIDMYSRELGELEVTILSTRSTPVDILYLKAAALHLRLSAFFDKPSHSNYLVDLRNVYIAASSLLSCVLDSPPNIFMYIPRYLEQMMLAGATTLLKLLNSFYAAHVDIPSGRTLFSRTVAGLRKLSVRSNDLPQRLAEVMAQLWQTSGASEQRLFSSDSAASKQPDESLQLRVRCRCSLSVLYDAIWRWRQQAGQAGRENLDHVAENPTRVGGGDTNARNTPQPPGNLHGGGTGLGAGGIVSTFGDGSGLDDPMGWDNTFGANAVFDPLSWALDGNLQLQLPSLGGMDGLTFQP</sequence>
<evidence type="ECO:0000256" key="5">
    <source>
        <dbReference type="ARBA" id="ARBA00023125"/>
    </source>
</evidence>
<keyword evidence="4" id="KW-0805">Transcription regulation</keyword>
<feature type="region of interest" description="Disordered" evidence="8">
    <location>
        <begin position="647"/>
        <end position="672"/>
    </location>
</feature>
<evidence type="ECO:0000313" key="11">
    <source>
        <dbReference type="Proteomes" id="UP000799767"/>
    </source>
</evidence>
<dbReference type="Proteomes" id="UP000799767">
    <property type="component" value="Unassembled WGS sequence"/>
</dbReference>
<keyword evidence="3" id="KW-0862">Zinc</keyword>
<name>A0A6A6PP15_9PEZI</name>
<evidence type="ECO:0000256" key="6">
    <source>
        <dbReference type="ARBA" id="ARBA00023163"/>
    </source>
</evidence>
<dbReference type="Pfam" id="PF04082">
    <property type="entry name" value="Fungal_trans"/>
    <property type="match status" value="1"/>
</dbReference>
<feature type="region of interest" description="Disordered" evidence="8">
    <location>
        <begin position="1"/>
        <end position="66"/>
    </location>
</feature>
<dbReference type="PROSITE" id="PS50048">
    <property type="entry name" value="ZN2_CY6_FUNGAL_2"/>
    <property type="match status" value="1"/>
</dbReference>
<dbReference type="FunFam" id="4.10.240.10:FF:000003">
    <property type="entry name" value="C6 transcription factor (Leu3)"/>
    <property type="match status" value="1"/>
</dbReference>
<accession>A0A6A6PP15</accession>
<evidence type="ECO:0000256" key="1">
    <source>
        <dbReference type="ARBA" id="ARBA00004123"/>
    </source>
</evidence>
<dbReference type="GO" id="GO:0006351">
    <property type="term" value="P:DNA-templated transcription"/>
    <property type="evidence" value="ECO:0007669"/>
    <property type="project" value="InterPro"/>
</dbReference>
<evidence type="ECO:0000256" key="2">
    <source>
        <dbReference type="ARBA" id="ARBA00022723"/>
    </source>
</evidence>
<dbReference type="EMBL" id="MU001638">
    <property type="protein sequence ID" value="KAF2481183.1"/>
    <property type="molecule type" value="Genomic_DNA"/>
</dbReference>
<dbReference type="PANTHER" id="PTHR31845">
    <property type="entry name" value="FINGER DOMAIN PROTEIN, PUTATIVE-RELATED"/>
    <property type="match status" value="1"/>
</dbReference>
<keyword evidence="2" id="KW-0479">Metal-binding</keyword>
<keyword evidence="6" id="KW-0804">Transcription</keyword>
<dbReference type="PANTHER" id="PTHR31845:SF21">
    <property type="entry name" value="REGULATORY PROTEIN LEU3"/>
    <property type="match status" value="1"/>
</dbReference>
<dbReference type="SUPFAM" id="SSF57701">
    <property type="entry name" value="Zn2/Cys6 DNA-binding domain"/>
    <property type="match status" value="1"/>
</dbReference>
<proteinExistence type="predicted"/>
<keyword evidence="7" id="KW-0539">Nucleus</keyword>
<keyword evidence="11" id="KW-1185">Reference proteome</keyword>
<evidence type="ECO:0000313" key="10">
    <source>
        <dbReference type="EMBL" id="KAF2481183.1"/>
    </source>
</evidence>
<dbReference type="CDD" id="cd12148">
    <property type="entry name" value="fungal_TF_MHR"/>
    <property type="match status" value="1"/>
</dbReference>
<feature type="domain" description="Zn(2)-C6 fungal-type" evidence="9">
    <location>
        <begin position="69"/>
        <end position="103"/>
    </location>
</feature>
<dbReference type="InterPro" id="IPR001138">
    <property type="entry name" value="Zn2Cys6_DnaBD"/>
</dbReference>
<dbReference type="OrthoDB" id="2341546at2759"/>
<dbReference type="GO" id="GO:0008270">
    <property type="term" value="F:zinc ion binding"/>
    <property type="evidence" value="ECO:0007669"/>
    <property type="project" value="InterPro"/>
</dbReference>
<evidence type="ECO:0000256" key="7">
    <source>
        <dbReference type="ARBA" id="ARBA00023242"/>
    </source>
</evidence>
<gene>
    <name evidence="10" type="ORF">BDY17DRAFT_254354</name>
</gene>
<dbReference type="Gene3D" id="4.10.240.10">
    <property type="entry name" value="Zn(2)-C6 fungal-type DNA-binding domain"/>
    <property type="match status" value="1"/>
</dbReference>
<protein>
    <recommendedName>
        <fullName evidence="9">Zn(2)-C6 fungal-type domain-containing protein</fullName>
    </recommendedName>
</protein>
<feature type="compositionally biased region" description="Low complexity" evidence="8">
    <location>
        <begin position="11"/>
        <end position="25"/>
    </location>
</feature>
<dbReference type="SMART" id="SM00066">
    <property type="entry name" value="GAL4"/>
    <property type="match status" value="1"/>
</dbReference>
<dbReference type="InterPro" id="IPR051089">
    <property type="entry name" value="prtT"/>
</dbReference>
<dbReference type="RefSeq" id="XP_033587753.1">
    <property type="nucleotide sequence ID" value="XM_033731424.1"/>
</dbReference>